<name>A0ABZ0TL24_9SPHI</name>
<dbReference type="SMART" id="SM00448">
    <property type="entry name" value="REC"/>
    <property type="match status" value="1"/>
</dbReference>
<dbReference type="Pfam" id="PF00072">
    <property type="entry name" value="Response_reg"/>
    <property type="match status" value="1"/>
</dbReference>
<protein>
    <submittedName>
        <fullName evidence="3">Response regulator</fullName>
    </submittedName>
</protein>
<dbReference type="PANTHER" id="PTHR44520:SF2">
    <property type="entry name" value="RESPONSE REGULATOR RCP1"/>
    <property type="match status" value="1"/>
</dbReference>
<dbReference type="Proteomes" id="UP001324380">
    <property type="component" value="Chromosome"/>
</dbReference>
<feature type="domain" description="Response regulatory" evidence="2">
    <location>
        <begin position="9"/>
        <end position="135"/>
    </location>
</feature>
<organism evidence="3 4">
    <name type="scientific">Mucilaginibacter sabulilitoris</name>
    <dbReference type="NCBI Taxonomy" id="1173583"/>
    <lineage>
        <taxon>Bacteria</taxon>
        <taxon>Pseudomonadati</taxon>
        <taxon>Bacteroidota</taxon>
        <taxon>Sphingobacteriia</taxon>
        <taxon>Sphingobacteriales</taxon>
        <taxon>Sphingobacteriaceae</taxon>
        <taxon>Mucilaginibacter</taxon>
    </lineage>
</organism>
<dbReference type="Gene3D" id="3.40.50.2300">
    <property type="match status" value="1"/>
</dbReference>
<evidence type="ECO:0000256" key="1">
    <source>
        <dbReference type="PROSITE-ProRule" id="PRU00169"/>
    </source>
</evidence>
<evidence type="ECO:0000313" key="4">
    <source>
        <dbReference type="Proteomes" id="UP001324380"/>
    </source>
</evidence>
<dbReference type="PROSITE" id="PS50110">
    <property type="entry name" value="RESPONSE_REGULATORY"/>
    <property type="match status" value="1"/>
</dbReference>
<sequence>MIVSPPPVNACIIDNNTTYVYGFKKLLNLKNLSSRVCTFNNGSEAISYFKNPLNANNLPDVIFLDISMPVMDGWEFMNEFAEIKSQLGKKITIYILSSSTDINDIERAKKNSDISDYIIKPVDVSRLAKIFRDLNDTN</sequence>
<evidence type="ECO:0000313" key="3">
    <source>
        <dbReference type="EMBL" id="WPU93112.1"/>
    </source>
</evidence>
<evidence type="ECO:0000259" key="2">
    <source>
        <dbReference type="PROSITE" id="PS50110"/>
    </source>
</evidence>
<dbReference type="InterPro" id="IPR052893">
    <property type="entry name" value="TCS_response_regulator"/>
</dbReference>
<dbReference type="PANTHER" id="PTHR44520">
    <property type="entry name" value="RESPONSE REGULATOR RCP1-RELATED"/>
    <property type="match status" value="1"/>
</dbReference>
<keyword evidence="4" id="KW-1185">Reference proteome</keyword>
<keyword evidence="1" id="KW-0597">Phosphoprotein</keyword>
<dbReference type="EMBL" id="CP139558">
    <property type="protein sequence ID" value="WPU93112.1"/>
    <property type="molecule type" value="Genomic_DNA"/>
</dbReference>
<dbReference type="InterPro" id="IPR001789">
    <property type="entry name" value="Sig_transdc_resp-reg_receiver"/>
</dbReference>
<dbReference type="InterPro" id="IPR011006">
    <property type="entry name" value="CheY-like_superfamily"/>
</dbReference>
<accession>A0ABZ0TL24</accession>
<gene>
    <name evidence="3" type="ORF">SNE25_27715</name>
</gene>
<dbReference type="SUPFAM" id="SSF52172">
    <property type="entry name" value="CheY-like"/>
    <property type="match status" value="1"/>
</dbReference>
<proteinExistence type="predicted"/>
<dbReference type="RefSeq" id="WP_321562265.1">
    <property type="nucleotide sequence ID" value="NZ_CP139558.1"/>
</dbReference>
<reference evidence="3 4" key="1">
    <citation type="submission" date="2023-11" db="EMBL/GenBank/DDBJ databases">
        <title>Analysis of the Genomes of Mucilaginibacter gossypii cycad 4 and M. sabulilitoris SNA2: microbes with the potential for plant growth promotion.</title>
        <authorList>
            <person name="Hirsch A.M."/>
            <person name="Humm E."/>
            <person name="Rubbi M."/>
            <person name="Del Vecchio G."/>
            <person name="Ha S.M."/>
            <person name="Pellegrini M."/>
            <person name="Gunsalus R.P."/>
        </authorList>
    </citation>
    <scope>NUCLEOTIDE SEQUENCE [LARGE SCALE GENOMIC DNA]</scope>
    <source>
        <strain evidence="3 4">SNA2</strain>
    </source>
</reference>
<feature type="modified residue" description="4-aspartylphosphate" evidence="1">
    <location>
        <position position="65"/>
    </location>
</feature>